<dbReference type="CDD" id="cd23509">
    <property type="entry name" value="Gnk2-like"/>
    <property type="match status" value="2"/>
</dbReference>
<feature type="signal peptide" evidence="4">
    <location>
        <begin position="1"/>
        <end position="22"/>
    </location>
</feature>
<dbReference type="InterPro" id="IPR038408">
    <property type="entry name" value="GNK2_sf"/>
</dbReference>
<dbReference type="OrthoDB" id="688481at2759"/>
<evidence type="ECO:0000256" key="4">
    <source>
        <dbReference type="SAM" id="SignalP"/>
    </source>
</evidence>
<reference evidence="6" key="1">
    <citation type="submission" date="2019-11" db="EMBL/GenBank/DDBJ databases">
        <authorList>
            <person name="Liu Y."/>
            <person name="Hou J."/>
            <person name="Li T.-Q."/>
            <person name="Guan C.-H."/>
            <person name="Wu X."/>
            <person name="Wu H.-Z."/>
            <person name="Ling F."/>
            <person name="Zhang R."/>
            <person name="Shi X.-G."/>
            <person name="Ren J.-P."/>
            <person name="Chen E.-F."/>
            <person name="Sun J.-M."/>
        </authorList>
    </citation>
    <scope>NUCLEOTIDE SEQUENCE</scope>
    <source>
        <strain evidence="6">Adult_tree_wgs_1</strain>
        <tissue evidence="6">Leaves</tissue>
    </source>
</reference>
<feature type="domain" description="Gnk2-homologous" evidence="5">
    <location>
        <begin position="144"/>
        <end position="251"/>
    </location>
</feature>
<keyword evidence="3" id="KW-0812">Transmembrane</keyword>
<dbReference type="Proteomes" id="UP000626092">
    <property type="component" value="Unassembled WGS sequence"/>
</dbReference>
<dbReference type="FunFam" id="3.30.430.20:FF:000003">
    <property type="entry name" value="Cysteine-rich RLK (RECEPTOR-like protein kinase) 10"/>
    <property type="match status" value="1"/>
</dbReference>
<keyword evidence="3" id="KW-0472">Membrane</keyword>
<dbReference type="PROSITE" id="PS51473">
    <property type="entry name" value="GNK2"/>
    <property type="match status" value="2"/>
</dbReference>
<feature type="domain" description="Gnk2-homologous" evidence="5">
    <location>
        <begin position="31"/>
        <end position="135"/>
    </location>
</feature>
<keyword evidence="7" id="KW-1185">Reference proteome</keyword>
<keyword evidence="2" id="KW-0677">Repeat</keyword>
<comment type="caution">
    <text evidence="6">The sequence shown here is derived from an EMBL/GenBank/DDBJ whole genome shotgun (WGS) entry which is preliminary data.</text>
</comment>
<name>A0A834FYZ5_RHOSS</name>
<evidence type="ECO:0000313" key="6">
    <source>
        <dbReference type="EMBL" id="KAF7119586.1"/>
    </source>
</evidence>
<sequence length="455" mass="49228">MSRKALFVNAICLVSLIPIIKGADPNFMVIECPNTNLSTTSTYAPNSTYRTNLNALLSNLSSNSNASNGFYKSTAGSSPPDVAYGLFLCRGDVSAVVCRDCVVYATGDTVQQCPGSKQVTIWYDECMLRYSNESMTPSILSVPGIGGALLTNTQNVTNATRLNEVLEEVMTNITDRASSDDSGKKFATAEANYSSNQSVYGLAQCTPDLSDSDCNNCLRNCISQFPSCCDAKRGGRVLFRSCNVRYEMYLFYNASAAPLPPSPVVPPPSGRKRNAIAIGLSVSASVVLVLLGSGIYCQRRRKRIAKEERENNQEVQLLGLAQARIVDDYSTDNLQGEKPEKPHDFPSVQLDLAWNIWCKGEGILELMDPLLAESCVATEVLKCIHIGLLCVQEDPADRPTMSTIVVALGSDNVTLPQPTQPAFSVGRLVLNSCQSSSNANEVSENEMTISDVSSR</sequence>
<accession>A0A834FYZ5</accession>
<dbReference type="FunFam" id="3.30.430.20:FF:000002">
    <property type="entry name" value="Cysteine-rich receptor-like protein kinase 10"/>
    <property type="match status" value="1"/>
</dbReference>
<evidence type="ECO:0000256" key="1">
    <source>
        <dbReference type="ARBA" id="ARBA00022729"/>
    </source>
</evidence>
<proteinExistence type="predicted"/>
<protein>
    <recommendedName>
        <fullName evidence="5">Gnk2-homologous domain-containing protein</fullName>
    </recommendedName>
</protein>
<evidence type="ECO:0000313" key="7">
    <source>
        <dbReference type="Proteomes" id="UP000626092"/>
    </source>
</evidence>
<evidence type="ECO:0000259" key="5">
    <source>
        <dbReference type="PROSITE" id="PS51473"/>
    </source>
</evidence>
<dbReference type="Gene3D" id="1.10.510.10">
    <property type="entry name" value="Transferase(Phosphotransferase) domain 1"/>
    <property type="match status" value="1"/>
</dbReference>
<dbReference type="PANTHER" id="PTHR32099">
    <property type="entry name" value="CYSTEINE-RICH REPEAT SECRETORY PROTEIN"/>
    <property type="match status" value="1"/>
</dbReference>
<dbReference type="EMBL" id="WJXA01000013">
    <property type="protein sequence ID" value="KAF7119586.1"/>
    <property type="molecule type" value="Genomic_DNA"/>
</dbReference>
<feature type="transmembrane region" description="Helical" evidence="3">
    <location>
        <begin position="275"/>
        <end position="297"/>
    </location>
</feature>
<evidence type="ECO:0000256" key="2">
    <source>
        <dbReference type="ARBA" id="ARBA00022737"/>
    </source>
</evidence>
<keyword evidence="1 4" id="KW-0732">Signal</keyword>
<evidence type="ECO:0000256" key="3">
    <source>
        <dbReference type="SAM" id="Phobius"/>
    </source>
</evidence>
<dbReference type="InterPro" id="IPR002902">
    <property type="entry name" value="GNK2"/>
</dbReference>
<dbReference type="Pfam" id="PF01657">
    <property type="entry name" value="Stress-antifung"/>
    <property type="match status" value="2"/>
</dbReference>
<organism evidence="6 7">
    <name type="scientific">Rhododendron simsii</name>
    <name type="common">Sims's rhododendron</name>
    <dbReference type="NCBI Taxonomy" id="118357"/>
    <lineage>
        <taxon>Eukaryota</taxon>
        <taxon>Viridiplantae</taxon>
        <taxon>Streptophyta</taxon>
        <taxon>Embryophyta</taxon>
        <taxon>Tracheophyta</taxon>
        <taxon>Spermatophyta</taxon>
        <taxon>Magnoliopsida</taxon>
        <taxon>eudicotyledons</taxon>
        <taxon>Gunneridae</taxon>
        <taxon>Pentapetalae</taxon>
        <taxon>asterids</taxon>
        <taxon>Ericales</taxon>
        <taxon>Ericaceae</taxon>
        <taxon>Ericoideae</taxon>
        <taxon>Rhodoreae</taxon>
        <taxon>Rhododendron</taxon>
    </lineage>
</organism>
<dbReference type="Gene3D" id="3.30.430.20">
    <property type="entry name" value="Gnk2 domain, C-X8-C-X2-C motif"/>
    <property type="match status" value="2"/>
</dbReference>
<dbReference type="AlphaFoldDB" id="A0A834FYZ5"/>
<gene>
    <name evidence="6" type="ORF">RHSIM_Rhsim13G0158800</name>
</gene>
<dbReference type="PANTHER" id="PTHR32099:SF42">
    <property type="entry name" value="CYSTEINE-RICH RECEPTOR-LIKE PROTEIN KINASE 9-RELATED"/>
    <property type="match status" value="1"/>
</dbReference>
<feature type="chain" id="PRO_5032402528" description="Gnk2-homologous domain-containing protein" evidence="4">
    <location>
        <begin position="23"/>
        <end position="455"/>
    </location>
</feature>
<keyword evidence="3" id="KW-1133">Transmembrane helix</keyword>